<evidence type="ECO:0000313" key="7">
    <source>
        <dbReference type="EMBL" id="SMH64653.1"/>
    </source>
</evidence>
<dbReference type="SUPFAM" id="SSF75217">
    <property type="entry name" value="alpha/beta knot"/>
    <property type="match status" value="1"/>
</dbReference>
<dbReference type="InterPro" id="IPR029026">
    <property type="entry name" value="tRNA_m1G_MTases_N"/>
</dbReference>
<reference evidence="6" key="1">
    <citation type="submission" date="2014-03" db="EMBL/GenBank/DDBJ databases">
        <authorList>
            <person name="Genoscope - CEA"/>
        </authorList>
    </citation>
    <scope>NUCLEOTIDE SEQUENCE [LARGE SCALE GENOMIC DNA]</scope>
    <source>
        <strain evidence="6">CF27</strain>
    </source>
</reference>
<proteinExistence type="inferred from homology"/>
<evidence type="ECO:0000313" key="6">
    <source>
        <dbReference type="EMBL" id="CDQ10623.1"/>
    </source>
</evidence>
<dbReference type="GO" id="GO:0005829">
    <property type="term" value="C:cytosol"/>
    <property type="evidence" value="ECO:0007669"/>
    <property type="project" value="TreeGrafter"/>
</dbReference>
<name>A0A060UV30_9PROT</name>
<keyword evidence="3 6" id="KW-0808">Transferase</keyword>
<evidence type="ECO:0000256" key="2">
    <source>
        <dbReference type="ARBA" id="ARBA00022603"/>
    </source>
</evidence>
<evidence type="ECO:0000256" key="4">
    <source>
        <dbReference type="ARBA" id="ARBA00022691"/>
    </source>
</evidence>
<sequence length="169" mass="18205">MTADIRTRGFCAVGLERPKDPSNVGMALRSAAAFGAAMVAISGERGTRTMVRHKTNTSKAERQLPVMLTQEMSIAASCPVGATMVAVELCEDAESLVHFAHPQQAFYMFGPEDGSLALETLRKAHCRVQIPTRICLNLAQAVHLVLYDRLAKASVTQSANYYAHIGGAN</sequence>
<dbReference type="PANTHER" id="PTHR42786">
    <property type="entry name" value="TRNA/RRNA METHYLTRANSFERASE"/>
    <property type="match status" value="1"/>
</dbReference>
<dbReference type="Proteomes" id="UP000193925">
    <property type="component" value="Chromosome AFERRI"/>
</dbReference>
<dbReference type="CDD" id="cd18098">
    <property type="entry name" value="SpoU-like"/>
    <property type="match status" value="1"/>
</dbReference>
<dbReference type="InterPro" id="IPR001537">
    <property type="entry name" value="SpoU_MeTrfase"/>
</dbReference>
<accession>A0A060UV30</accession>
<dbReference type="GO" id="GO:0008173">
    <property type="term" value="F:RNA methyltransferase activity"/>
    <property type="evidence" value="ECO:0007669"/>
    <property type="project" value="InterPro"/>
</dbReference>
<keyword evidence="8" id="KW-1185">Reference proteome</keyword>
<keyword evidence="4" id="KW-0949">S-adenosyl-L-methionine</keyword>
<dbReference type="Gene3D" id="3.40.1280.10">
    <property type="match status" value="1"/>
</dbReference>
<dbReference type="GO" id="GO:0002128">
    <property type="term" value="P:tRNA nucleoside ribose methylation"/>
    <property type="evidence" value="ECO:0007669"/>
    <property type="project" value="TreeGrafter"/>
</dbReference>
<evidence type="ECO:0000259" key="5">
    <source>
        <dbReference type="Pfam" id="PF00588"/>
    </source>
</evidence>
<organism evidence="6">
    <name type="scientific">Acidithiobacillus ferrivorans</name>
    <dbReference type="NCBI Taxonomy" id="160808"/>
    <lineage>
        <taxon>Bacteria</taxon>
        <taxon>Pseudomonadati</taxon>
        <taxon>Pseudomonadota</taxon>
        <taxon>Acidithiobacillia</taxon>
        <taxon>Acidithiobacillales</taxon>
        <taxon>Acidithiobacillaceae</taxon>
        <taxon>Acidithiobacillus</taxon>
    </lineage>
</organism>
<keyword evidence="2 6" id="KW-0489">Methyltransferase</keyword>
<reference evidence="7 8" key="3">
    <citation type="submission" date="2017-03" db="EMBL/GenBank/DDBJ databases">
        <authorList>
            <person name="Regsiter A."/>
            <person name="William W."/>
        </authorList>
    </citation>
    <scope>NUCLEOTIDE SEQUENCE [LARGE SCALE GENOMIC DNA]</scope>
    <source>
        <strain evidence="7">PRJEB5721</strain>
    </source>
</reference>
<dbReference type="EMBL" id="LT841305">
    <property type="protein sequence ID" value="SMH64653.1"/>
    <property type="molecule type" value="Genomic_DNA"/>
</dbReference>
<dbReference type="PANTHER" id="PTHR42786:SF6">
    <property type="entry name" value="TRNA_RRNA METHYLTRANSFERASE SPOU TYPE DOMAIN-CONTAINING PROTEIN"/>
    <property type="match status" value="1"/>
</dbReference>
<dbReference type="GO" id="GO:0003723">
    <property type="term" value="F:RNA binding"/>
    <property type="evidence" value="ECO:0007669"/>
    <property type="project" value="InterPro"/>
</dbReference>
<gene>
    <name evidence="7" type="ORF">AFERRI_10687</name>
    <name evidence="6" type="ORF">AFERRI_400404</name>
</gene>
<dbReference type="InterPro" id="IPR004384">
    <property type="entry name" value="RNA_MeTrfase_TrmJ/LasT"/>
</dbReference>
<dbReference type="EMBL" id="CCCS020000035">
    <property type="protein sequence ID" value="CDQ10623.1"/>
    <property type="molecule type" value="Genomic_DNA"/>
</dbReference>
<dbReference type="RefSeq" id="WP_051984824.1">
    <property type="nucleotide sequence ID" value="NZ_CCCS020000035.1"/>
</dbReference>
<comment type="similarity">
    <text evidence="1">Belongs to the class IV-like SAM-binding methyltransferase superfamily. RNA methyltransferase TrmH family.</text>
</comment>
<evidence type="ECO:0000313" key="8">
    <source>
        <dbReference type="Proteomes" id="UP000193925"/>
    </source>
</evidence>
<evidence type="ECO:0000256" key="3">
    <source>
        <dbReference type="ARBA" id="ARBA00022679"/>
    </source>
</evidence>
<dbReference type="Pfam" id="PF00588">
    <property type="entry name" value="SpoU_methylase"/>
    <property type="match status" value="1"/>
</dbReference>
<dbReference type="InterPro" id="IPR029028">
    <property type="entry name" value="Alpha/beta_knot_MTases"/>
</dbReference>
<dbReference type="AlphaFoldDB" id="A0A060UV30"/>
<protein>
    <submittedName>
        <fullName evidence="6">tRNA/rRNA methyltransferase</fullName>
    </submittedName>
</protein>
<reference evidence="6" key="2">
    <citation type="submission" date="2014-07" db="EMBL/GenBank/DDBJ databases">
        <title>Initial genome analysis of the psychrotolerant acidophile Acidithiobacillus ferrivorans CF27: insights into iron and sulfur oxidation pathways and into biofilm formation.</title>
        <authorList>
            <person name="Talla E."/>
            <person name="Hedrich S."/>
            <person name="Mangenot S."/>
            <person name="Ji B."/>
            <person name="Johnson D.B."/>
            <person name="Barbe V."/>
            <person name="Bonnefoy V."/>
        </authorList>
    </citation>
    <scope>NUCLEOTIDE SEQUENCE [LARGE SCALE GENOMIC DNA]</scope>
    <source>
        <strain evidence="6">CF27</strain>
    </source>
</reference>
<evidence type="ECO:0000256" key="1">
    <source>
        <dbReference type="ARBA" id="ARBA00007228"/>
    </source>
</evidence>
<feature type="domain" description="tRNA/rRNA methyltransferase SpoU type" evidence="5">
    <location>
        <begin position="13"/>
        <end position="147"/>
    </location>
</feature>